<feature type="region of interest" description="Disordered" evidence="1">
    <location>
        <begin position="1"/>
        <end position="22"/>
    </location>
</feature>
<sequence length="114" mass="13366">MSKYGPSIEGISTSSKPPSPKNISLREAIELGEYDPEYLSRFPDWSTLSRTIQWNYIKKALDVRERQLIQQWSEVSNVLDFRLKPELKIALKNIEIKRHKLLDDSERLLLEYSS</sequence>
<dbReference type="AlphaFoldDB" id="A0A1F5F561"/>
<evidence type="ECO:0000313" key="2">
    <source>
        <dbReference type="EMBL" id="OGD74783.1"/>
    </source>
</evidence>
<dbReference type="EMBL" id="MFAK01000025">
    <property type="protein sequence ID" value="OGD74783.1"/>
    <property type="molecule type" value="Genomic_DNA"/>
</dbReference>
<comment type="caution">
    <text evidence="2">The sequence shown here is derived from an EMBL/GenBank/DDBJ whole genome shotgun (WGS) entry which is preliminary data.</text>
</comment>
<accession>A0A1F5F561</accession>
<evidence type="ECO:0000313" key="3">
    <source>
        <dbReference type="Proteomes" id="UP000176191"/>
    </source>
</evidence>
<name>A0A1F5F561_9BACT</name>
<proteinExistence type="predicted"/>
<dbReference type="Proteomes" id="UP000176191">
    <property type="component" value="Unassembled WGS sequence"/>
</dbReference>
<protein>
    <submittedName>
        <fullName evidence="2">Uncharacterized protein</fullName>
    </submittedName>
</protein>
<gene>
    <name evidence="2" type="ORF">A2228_00010</name>
</gene>
<evidence type="ECO:0000256" key="1">
    <source>
        <dbReference type="SAM" id="MobiDB-lite"/>
    </source>
</evidence>
<reference evidence="2 3" key="1">
    <citation type="journal article" date="2016" name="Nat. Commun.">
        <title>Thousands of microbial genomes shed light on interconnected biogeochemical processes in an aquifer system.</title>
        <authorList>
            <person name="Anantharaman K."/>
            <person name="Brown C.T."/>
            <person name="Hug L.A."/>
            <person name="Sharon I."/>
            <person name="Castelle C.J."/>
            <person name="Probst A.J."/>
            <person name="Thomas B.C."/>
            <person name="Singh A."/>
            <person name="Wilkins M.J."/>
            <person name="Karaoz U."/>
            <person name="Brodie E.L."/>
            <person name="Williams K.H."/>
            <person name="Hubbard S.S."/>
            <person name="Banfield J.F."/>
        </authorList>
    </citation>
    <scope>NUCLEOTIDE SEQUENCE [LARGE SCALE GENOMIC DNA]</scope>
</reference>
<organism evidence="2 3">
    <name type="scientific">Candidatus Collierbacteria bacterium RIFOXYA2_FULL_46_10</name>
    <dbReference type="NCBI Taxonomy" id="1817726"/>
    <lineage>
        <taxon>Bacteria</taxon>
        <taxon>Candidatus Collieribacteriota</taxon>
    </lineage>
</organism>